<sequence>MDSSVTRWNEIKRVANRLSLKIRLSDNQTINCNLRVQGEHFAYSLLAVAAVVQSLRLDLSKLPLALKNFSVTKGRAIFISRSIGRSDPAMKILEVAAWRELLLRERINEAVKSNLLKFATGNDLDNLAEFHGVEREKEKEEKDERFRERIKAKIVAGVREEARNTIDIKHCQQIEE</sequence>
<dbReference type="InterPro" id="IPR036565">
    <property type="entry name" value="Mur-like_cat_sf"/>
</dbReference>
<dbReference type="OrthoDB" id="7627253at2759"/>
<keyword evidence="2" id="KW-1185">Reference proteome</keyword>
<dbReference type="GO" id="GO:0016874">
    <property type="term" value="F:ligase activity"/>
    <property type="evidence" value="ECO:0007669"/>
    <property type="project" value="UniProtKB-KW"/>
</dbReference>
<gene>
    <name evidence="1" type="primary">murF</name>
    <name evidence="1" type="ORF">TNCT_8861</name>
</gene>
<accession>A0A8X6IQL2</accession>
<proteinExistence type="predicted"/>
<dbReference type="EMBL" id="BMAO01036242">
    <property type="protein sequence ID" value="GFR09240.1"/>
    <property type="molecule type" value="Genomic_DNA"/>
</dbReference>
<keyword evidence="1" id="KW-0436">Ligase</keyword>
<evidence type="ECO:0000313" key="1">
    <source>
        <dbReference type="EMBL" id="GFR09240.1"/>
    </source>
</evidence>
<dbReference type="Gene3D" id="3.40.1190.10">
    <property type="entry name" value="Mur-like, catalytic domain"/>
    <property type="match status" value="1"/>
</dbReference>
<reference evidence="1" key="1">
    <citation type="submission" date="2020-07" db="EMBL/GenBank/DDBJ databases">
        <title>Multicomponent nature underlies the extraordinary mechanical properties of spider dragline silk.</title>
        <authorList>
            <person name="Kono N."/>
            <person name="Nakamura H."/>
            <person name="Mori M."/>
            <person name="Yoshida Y."/>
            <person name="Ohtoshi R."/>
            <person name="Malay A.D."/>
            <person name="Moran D.A.P."/>
            <person name="Tomita M."/>
            <person name="Numata K."/>
            <person name="Arakawa K."/>
        </authorList>
    </citation>
    <scope>NUCLEOTIDE SEQUENCE</scope>
</reference>
<dbReference type="GO" id="GO:0005524">
    <property type="term" value="F:ATP binding"/>
    <property type="evidence" value="ECO:0007669"/>
    <property type="project" value="InterPro"/>
</dbReference>
<name>A0A8X6IQL2_TRICU</name>
<evidence type="ECO:0000313" key="2">
    <source>
        <dbReference type="Proteomes" id="UP000887116"/>
    </source>
</evidence>
<organism evidence="1 2">
    <name type="scientific">Trichonephila clavata</name>
    <name type="common">Joro spider</name>
    <name type="synonym">Nephila clavata</name>
    <dbReference type="NCBI Taxonomy" id="2740835"/>
    <lineage>
        <taxon>Eukaryota</taxon>
        <taxon>Metazoa</taxon>
        <taxon>Ecdysozoa</taxon>
        <taxon>Arthropoda</taxon>
        <taxon>Chelicerata</taxon>
        <taxon>Arachnida</taxon>
        <taxon>Araneae</taxon>
        <taxon>Araneomorphae</taxon>
        <taxon>Entelegynae</taxon>
        <taxon>Araneoidea</taxon>
        <taxon>Nephilidae</taxon>
        <taxon>Trichonephila</taxon>
    </lineage>
</organism>
<dbReference type="AlphaFoldDB" id="A0A8X6IQL2"/>
<comment type="caution">
    <text evidence="1">The sequence shown here is derived from an EMBL/GenBank/DDBJ whole genome shotgun (WGS) entry which is preliminary data.</text>
</comment>
<dbReference type="Proteomes" id="UP000887116">
    <property type="component" value="Unassembled WGS sequence"/>
</dbReference>
<protein>
    <submittedName>
        <fullName evidence="1">UDP-N-acetylmuramoyl-tripeptide--D-alanyl-D-alanine ligase</fullName>
    </submittedName>
</protein>